<evidence type="ECO:0000256" key="1">
    <source>
        <dbReference type="ARBA" id="ARBA00009437"/>
    </source>
</evidence>
<proteinExistence type="inferred from homology"/>
<dbReference type="CDD" id="cd08422">
    <property type="entry name" value="PBP2_CrgA_like"/>
    <property type="match status" value="1"/>
</dbReference>
<name>A0A3S1F507_9BURK</name>
<evidence type="ECO:0000259" key="5">
    <source>
        <dbReference type="PROSITE" id="PS50931"/>
    </source>
</evidence>
<dbReference type="Pfam" id="PF00126">
    <property type="entry name" value="HTH_1"/>
    <property type="match status" value="1"/>
</dbReference>
<evidence type="ECO:0000313" key="6">
    <source>
        <dbReference type="EMBL" id="RUR70746.1"/>
    </source>
</evidence>
<comment type="caution">
    <text evidence="6">The sequence shown here is derived from an EMBL/GenBank/DDBJ whole genome shotgun (WGS) entry which is preliminary data.</text>
</comment>
<dbReference type="GO" id="GO:0006351">
    <property type="term" value="P:DNA-templated transcription"/>
    <property type="evidence" value="ECO:0007669"/>
    <property type="project" value="TreeGrafter"/>
</dbReference>
<evidence type="ECO:0000256" key="3">
    <source>
        <dbReference type="ARBA" id="ARBA00023125"/>
    </source>
</evidence>
<comment type="similarity">
    <text evidence="1">Belongs to the LysR transcriptional regulatory family.</text>
</comment>
<protein>
    <submittedName>
        <fullName evidence="6">LysR family transcriptional regulator</fullName>
    </submittedName>
</protein>
<dbReference type="Gene3D" id="3.40.190.290">
    <property type="match status" value="1"/>
</dbReference>
<sequence>MLDLNEVAMFVQVARLGSFAEAARHLRMPSATLSRRVRQLEAHLGTRLLQRSTRKLALTSAGQAFLDRCLPAVEELMAAGQLQLAGSQEPSGAVRVAAPSNFFDFFPMEWVSGFLAANPRVRIDFVLSDAAADLVAERIDVAFRGGPLRDAGSATRRIFASYGGLFASPGYVAAHGQPASLHELGEHHCVTPPPDAGSYATWRLLDADGAEQDVRVRGRFISNMQDVLRKAACAGLGIAALPSILVASDVAAGRLVPVLPQYRRAGRGLSVIYASRHHIPHAVSAFVEMAMEKLAASQDWGSASVGAPAG</sequence>
<organism evidence="6 7">
    <name type="scientific">Variovorax guangxiensis</name>
    <dbReference type="NCBI Taxonomy" id="1775474"/>
    <lineage>
        <taxon>Bacteria</taxon>
        <taxon>Pseudomonadati</taxon>
        <taxon>Pseudomonadota</taxon>
        <taxon>Betaproteobacteria</taxon>
        <taxon>Burkholderiales</taxon>
        <taxon>Comamonadaceae</taxon>
        <taxon>Variovorax</taxon>
    </lineage>
</organism>
<evidence type="ECO:0000313" key="7">
    <source>
        <dbReference type="Proteomes" id="UP000281118"/>
    </source>
</evidence>
<dbReference type="EMBL" id="RXFT01000015">
    <property type="protein sequence ID" value="RUR70746.1"/>
    <property type="molecule type" value="Genomic_DNA"/>
</dbReference>
<dbReference type="InterPro" id="IPR036390">
    <property type="entry name" value="WH_DNA-bd_sf"/>
</dbReference>
<dbReference type="InterPro" id="IPR000847">
    <property type="entry name" value="LysR_HTH_N"/>
</dbReference>
<dbReference type="FunFam" id="1.10.10.10:FF:000001">
    <property type="entry name" value="LysR family transcriptional regulator"/>
    <property type="match status" value="1"/>
</dbReference>
<dbReference type="GO" id="GO:0043565">
    <property type="term" value="F:sequence-specific DNA binding"/>
    <property type="evidence" value="ECO:0007669"/>
    <property type="project" value="TreeGrafter"/>
</dbReference>
<dbReference type="InterPro" id="IPR058163">
    <property type="entry name" value="LysR-type_TF_proteobact-type"/>
</dbReference>
<evidence type="ECO:0000256" key="4">
    <source>
        <dbReference type="ARBA" id="ARBA00023163"/>
    </source>
</evidence>
<dbReference type="AlphaFoldDB" id="A0A3S1F507"/>
<dbReference type="GO" id="GO:0003700">
    <property type="term" value="F:DNA-binding transcription factor activity"/>
    <property type="evidence" value="ECO:0007669"/>
    <property type="project" value="InterPro"/>
</dbReference>
<dbReference type="PROSITE" id="PS50931">
    <property type="entry name" value="HTH_LYSR"/>
    <property type="match status" value="1"/>
</dbReference>
<reference evidence="6 7" key="1">
    <citation type="submission" date="2018-12" db="EMBL/GenBank/DDBJ databases">
        <title>The genome sequences of Variovorax guangxiensis DSM 27352.</title>
        <authorList>
            <person name="Gao J."/>
            <person name="Sun J."/>
        </authorList>
    </citation>
    <scope>NUCLEOTIDE SEQUENCE [LARGE SCALE GENOMIC DNA]</scope>
    <source>
        <strain evidence="6 7">DSM 27352</strain>
    </source>
</reference>
<dbReference type="SUPFAM" id="SSF46785">
    <property type="entry name" value="Winged helix' DNA-binding domain"/>
    <property type="match status" value="1"/>
</dbReference>
<keyword evidence="2" id="KW-0805">Transcription regulation</keyword>
<dbReference type="SUPFAM" id="SSF53850">
    <property type="entry name" value="Periplasmic binding protein-like II"/>
    <property type="match status" value="1"/>
</dbReference>
<evidence type="ECO:0000256" key="2">
    <source>
        <dbReference type="ARBA" id="ARBA00023015"/>
    </source>
</evidence>
<dbReference type="InterPro" id="IPR005119">
    <property type="entry name" value="LysR_subst-bd"/>
</dbReference>
<keyword evidence="3" id="KW-0238">DNA-binding</keyword>
<dbReference type="RefSeq" id="WP_126024852.1">
    <property type="nucleotide sequence ID" value="NZ_RXFT01000015.1"/>
</dbReference>
<dbReference type="Gene3D" id="1.10.10.10">
    <property type="entry name" value="Winged helix-like DNA-binding domain superfamily/Winged helix DNA-binding domain"/>
    <property type="match status" value="1"/>
</dbReference>
<feature type="domain" description="HTH lysR-type" evidence="5">
    <location>
        <begin position="2"/>
        <end position="59"/>
    </location>
</feature>
<dbReference type="InterPro" id="IPR036388">
    <property type="entry name" value="WH-like_DNA-bd_sf"/>
</dbReference>
<dbReference type="OrthoDB" id="116299at2"/>
<dbReference type="Pfam" id="PF03466">
    <property type="entry name" value="LysR_substrate"/>
    <property type="match status" value="1"/>
</dbReference>
<dbReference type="PANTHER" id="PTHR30537:SF5">
    <property type="entry name" value="HTH-TYPE TRANSCRIPTIONAL ACTIVATOR TTDR-RELATED"/>
    <property type="match status" value="1"/>
</dbReference>
<accession>A0A3S1F507</accession>
<keyword evidence="4" id="KW-0804">Transcription</keyword>
<gene>
    <name evidence="6" type="ORF">EJP67_27170</name>
</gene>
<dbReference type="Proteomes" id="UP000281118">
    <property type="component" value="Unassembled WGS sequence"/>
</dbReference>
<dbReference type="PANTHER" id="PTHR30537">
    <property type="entry name" value="HTH-TYPE TRANSCRIPTIONAL REGULATOR"/>
    <property type="match status" value="1"/>
</dbReference>